<evidence type="ECO:0000256" key="8">
    <source>
        <dbReference type="ARBA" id="ARBA00026100"/>
    </source>
</evidence>
<keyword evidence="5 9" id="KW-0862">Zinc</keyword>
<dbReference type="GO" id="GO:0004222">
    <property type="term" value="F:metalloendopeptidase activity"/>
    <property type="evidence" value="ECO:0007669"/>
    <property type="project" value="UniProtKB-EC"/>
</dbReference>
<evidence type="ECO:0000256" key="6">
    <source>
        <dbReference type="ARBA" id="ARBA00023049"/>
    </source>
</evidence>
<dbReference type="GO" id="GO:0006508">
    <property type="term" value="P:proteolysis"/>
    <property type="evidence" value="ECO:0007669"/>
    <property type="project" value="UniProtKB-KW"/>
</dbReference>
<dbReference type="Pfam" id="PF01432">
    <property type="entry name" value="Peptidase_M3"/>
    <property type="match status" value="1"/>
</dbReference>
<comment type="caution">
    <text evidence="12">The sequence shown here is derived from an EMBL/GenBank/DDBJ whole genome shotgun (WGS) entry which is preliminary data.</text>
</comment>
<proteinExistence type="inferred from homology"/>
<comment type="similarity">
    <text evidence="1 9">Belongs to the peptidase M3 family.</text>
</comment>
<gene>
    <name evidence="12" type="ORF">ACY05_03530</name>
</gene>
<dbReference type="Gene3D" id="1.10.1370.10">
    <property type="entry name" value="Neurolysin, domain 3"/>
    <property type="match status" value="1"/>
</dbReference>
<evidence type="ECO:0000313" key="13">
    <source>
        <dbReference type="Proteomes" id="UP000243416"/>
    </source>
</evidence>
<evidence type="ECO:0000256" key="3">
    <source>
        <dbReference type="ARBA" id="ARBA00022723"/>
    </source>
</evidence>
<dbReference type="GO" id="GO:0006518">
    <property type="term" value="P:peptide metabolic process"/>
    <property type="evidence" value="ECO:0007669"/>
    <property type="project" value="TreeGrafter"/>
</dbReference>
<dbReference type="InterPro" id="IPR045090">
    <property type="entry name" value="Pept_M3A_M3B"/>
</dbReference>
<accession>A0A656Z7E0</accession>
<keyword evidence="2 9" id="KW-0645">Protease</keyword>
<dbReference type="Gene3D" id="1.10.1370.40">
    <property type="match status" value="1"/>
</dbReference>
<comment type="catalytic activity">
    <reaction evidence="7">
        <text>Hydrolysis of oligopeptides, with broad specificity. Gly or Ala commonly occur as P1 or P1' residues, but more distant residues are also important, as is shown by the fact that Z-Gly-Pro-Gly-|-Gly-Pro-Ala is cleaved, but not Z-(Gly)(5).</text>
        <dbReference type="EC" id="3.4.24.70"/>
    </reaction>
</comment>
<dbReference type="Pfam" id="PF19310">
    <property type="entry name" value="TOP_N"/>
    <property type="match status" value="1"/>
</dbReference>
<evidence type="ECO:0000313" key="12">
    <source>
        <dbReference type="EMBL" id="KYC29009.1"/>
    </source>
</evidence>
<dbReference type="OrthoDB" id="9773538at2"/>
<name>A0A656Z7E0_9PROT</name>
<evidence type="ECO:0000256" key="1">
    <source>
        <dbReference type="ARBA" id="ARBA00006040"/>
    </source>
</evidence>
<keyword evidence="3 9" id="KW-0479">Metal-binding</keyword>
<keyword evidence="6 9" id="KW-0482">Metalloprotease</keyword>
<evidence type="ECO:0000256" key="5">
    <source>
        <dbReference type="ARBA" id="ARBA00022833"/>
    </source>
</evidence>
<evidence type="ECO:0000256" key="7">
    <source>
        <dbReference type="ARBA" id="ARBA00024603"/>
    </source>
</evidence>
<keyword evidence="13" id="KW-1185">Reference proteome</keyword>
<evidence type="ECO:0000256" key="9">
    <source>
        <dbReference type="RuleBase" id="RU003435"/>
    </source>
</evidence>
<dbReference type="InterPro" id="IPR034005">
    <property type="entry name" value="M3A_DCP"/>
</dbReference>
<dbReference type="InterPro" id="IPR024077">
    <property type="entry name" value="Neurolysin/TOP_dom2"/>
</dbReference>
<dbReference type="AlphaFoldDB" id="A0A656Z7E0"/>
<dbReference type="SUPFAM" id="SSF55486">
    <property type="entry name" value="Metalloproteases ('zincins'), catalytic domain"/>
    <property type="match status" value="1"/>
</dbReference>
<reference evidence="12 13" key="1">
    <citation type="journal article" date="2016" name="ISME J.">
        <title>Integrated multi-omics analyses reveal the biochemical mechanisms and phylogenetic relevance of anaerobic androgen biodegradation in the environment.</title>
        <authorList>
            <person name="Yang F.C."/>
            <person name="Chen Y.L."/>
            <person name="Tang S.L."/>
            <person name="Yu C.P."/>
            <person name="Wang P.H."/>
            <person name="Ismail W."/>
            <person name="Wang C.H."/>
            <person name="Ding J.Y."/>
            <person name="Yang C.Y."/>
            <person name="Yang C.Y."/>
            <person name="Chiang Y.R."/>
        </authorList>
    </citation>
    <scope>NUCLEOTIDE SEQUENCE [LARGE SCALE GENOMIC DNA]</scope>
    <source>
        <strain evidence="12 13">DSM 13999</strain>
    </source>
</reference>
<dbReference type="FunFam" id="3.40.390.10:FF:000009">
    <property type="entry name" value="Oligopeptidase A"/>
    <property type="match status" value="1"/>
</dbReference>
<dbReference type="GO" id="GO:0005829">
    <property type="term" value="C:cytosol"/>
    <property type="evidence" value="ECO:0007669"/>
    <property type="project" value="UniProtKB-ARBA"/>
</dbReference>
<evidence type="ECO:0000259" key="11">
    <source>
        <dbReference type="Pfam" id="PF19310"/>
    </source>
</evidence>
<dbReference type="InterPro" id="IPR024079">
    <property type="entry name" value="MetalloPept_cat_dom_sf"/>
</dbReference>
<dbReference type="Proteomes" id="UP000243416">
    <property type="component" value="Unassembled WGS sequence"/>
</dbReference>
<dbReference type="Gene3D" id="3.40.390.10">
    <property type="entry name" value="Collagenase (Catalytic Domain)"/>
    <property type="match status" value="1"/>
</dbReference>
<dbReference type="InterPro" id="IPR045666">
    <property type="entry name" value="OpdA_N"/>
</dbReference>
<comment type="cofactor">
    <cofactor evidence="9">
        <name>Zn(2+)</name>
        <dbReference type="ChEBI" id="CHEBI:29105"/>
    </cofactor>
    <text evidence="9">Binds 1 zinc ion.</text>
</comment>
<dbReference type="InterPro" id="IPR001567">
    <property type="entry name" value="Pept_M3A_M3B_dom"/>
</dbReference>
<evidence type="ECO:0000256" key="2">
    <source>
        <dbReference type="ARBA" id="ARBA00022670"/>
    </source>
</evidence>
<evidence type="ECO:0000256" key="4">
    <source>
        <dbReference type="ARBA" id="ARBA00022801"/>
    </source>
</evidence>
<dbReference type="EC" id="3.4.24.70" evidence="8"/>
<protein>
    <recommendedName>
        <fullName evidence="8">oligopeptidase A</fullName>
        <ecNumber evidence="8">3.4.24.70</ecNumber>
    </recommendedName>
</protein>
<dbReference type="EMBL" id="LFZK01000002">
    <property type="protein sequence ID" value="KYC29009.1"/>
    <property type="molecule type" value="Genomic_DNA"/>
</dbReference>
<keyword evidence="4 9" id="KW-0378">Hydrolase</keyword>
<evidence type="ECO:0000259" key="10">
    <source>
        <dbReference type="Pfam" id="PF01432"/>
    </source>
</evidence>
<sequence length="681" mass="76839">MLDFSALPRYDAIQPEHVAPAITELLAENRHVVERLARPDTPATWEGFMAPLTDVGERLSRAWGIVGHLHGVNDIPPWREAYNARLPEITRFYTELGQNQALFACLKKLRASEEYGRLSATRQRIVDNDIRNFRLSGADLPEADKPRFQAIQEELAALEAKFSENLLDATNAWAEILTDEAGLTGIPADVRAAARAAAEQEGKSGWKFTLHAPSYGPVMQYAENRELRARMYRAYATRASEHGEARFDNTPLIQRILELRREAAQMLGYRNYAEVSLVPKMADSPQQVAGFLREIAAKARPFAEKDIQELRAFARSELGMAQLESWDLAWAAEKLKEARYAFSDDEVKQYLPEPQVLTGLFRVIERLFGVQIQSDTAPAWHPAVRFFRIQRSGRLVGQFYLDLYARPEKRGGAWMDEAITRRRLADGDIQTPVAYLNCNFPAPLGDKPACFTHDEVITLFHECGHGLHHLLSEVEELAVSGIHGVEWDAVELPSQFMENFCWEWEVLKDMTRHVDSGAPLPRELFDKMLAAKNFQSGMAMLRQVEFALFDLLLHGEYDPSGGQSVLQLLDEVRREVAVVIPPEWQRFPHSFAHIFAGGYSAGYYSYKWAEVLSADAYAVFEESALAQGTAGTVLDSTVGARFWREILAVGGSRPALDSFRAYRGREPRVDALLRHNGMVTE</sequence>
<dbReference type="GO" id="GO:0046872">
    <property type="term" value="F:metal ion binding"/>
    <property type="evidence" value="ECO:0007669"/>
    <property type="project" value="UniProtKB-UniRule"/>
</dbReference>
<feature type="domain" description="Peptidase M3A/M3B catalytic" evidence="10">
    <location>
        <begin position="218"/>
        <end position="677"/>
    </location>
</feature>
<feature type="domain" description="Oligopeptidase A N-terminal" evidence="11">
    <location>
        <begin position="23"/>
        <end position="143"/>
    </location>
</feature>
<organism evidence="12 13">
    <name type="scientific">Sterolibacterium denitrificans</name>
    <dbReference type="NCBI Taxonomy" id="157592"/>
    <lineage>
        <taxon>Bacteria</taxon>
        <taxon>Pseudomonadati</taxon>
        <taxon>Pseudomonadota</taxon>
        <taxon>Betaproteobacteria</taxon>
        <taxon>Nitrosomonadales</taxon>
        <taxon>Sterolibacteriaceae</taxon>
        <taxon>Sterolibacterium</taxon>
    </lineage>
</organism>
<dbReference type="PANTHER" id="PTHR11804">
    <property type="entry name" value="PROTEASE M3 THIMET OLIGOPEPTIDASE-RELATED"/>
    <property type="match status" value="1"/>
</dbReference>
<dbReference type="PANTHER" id="PTHR11804:SF84">
    <property type="entry name" value="SACCHAROLYSIN"/>
    <property type="match status" value="1"/>
</dbReference>
<dbReference type="CDD" id="cd06456">
    <property type="entry name" value="M3A_DCP"/>
    <property type="match status" value="1"/>
</dbReference>